<dbReference type="EMBL" id="JACIIZ010000019">
    <property type="protein sequence ID" value="MBB6254718.1"/>
    <property type="molecule type" value="Genomic_DNA"/>
</dbReference>
<evidence type="ECO:0000256" key="2">
    <source>
        <dbReference type="ARBA" id="ARBA00022670"/>
    </source>
</evidence>
<keyword evidence="7" id="KW-0175">Coiled coil</keyword>
<feature type="chain" id="PRO_5031268721" evidence="9">
    <location>
        <begin position="26"/>
        <end position="435"/>
    </location>
</feature>
<gene>
    <name evidence="11" type="ORF">FHS74_005308</name>
</gene>
<name>A0A7X0B2U8_9PROT</name>
<dbReference type="CDD" id="cd12797">
    <property type="entry name" value="M23_peptidase"/>
    <property type="match status" value="1"/>
</dbReference>
<evidence type="ECO:0000256" key="6">
    <source>
        <dbReference type="ARBA" id="ARBA00023049"/>
    </source>
</evidence>
<keyword evidence="5" id="KW-0862">Zinc</keyword>
<evidence type="ECO:0000256" key="1">
    <source>
        <dbReference type="ARBA" id="ARBA00001947"/>
    </source>
</evidence>
<comment type="cofactor">
    <cofactor evidence="1">
        <name>Zn(2+)</name>
        <dbReference type="ChEBI" id="CHEBI:29105"/>
    </cofactor>
</comment>
<dbReference type="GO" id="GO:0046872">
    <property type="term" value="F:metal ion binding"/>
    <property type="evidence" value="ECO:0007669"/>
    <property type="project" value="UniProtKB-KW"/>
</dbReference>
<dbReference type="PANTHER" id="PTHR21666:SF288">
    <property type="entry name" value="CELL DIVISION PROTEIN YTFB"/>
    <property type="match status" value="1"/>
</dbReference>
<dbReference type="Pfam" id="PF01551">
    <property type="entry name" value="Peptidase_M23"/>
    <property type="match status" value="1"/>
</dbReference>
<evidence type="ECO:0000256" key="8">
    <source>
        <dbReference type="SAM" id="MobiDB-lite"/>
    </source>
</evidence>
<dbReference type="PANTHER" id="PTHR21666">
    <property type="entry name" value="PEPTIDASE-RELATED"/>
    <property type="match status" value="1"/>
</dbReference>
<protein>
    <submittedName>
        <fullName evidence="11">Septal ring factor EnvC (AmiA/AmiB activator)</fullName>
    </submittedName>
</protein>
<dbReference type="AlphaFoldDB" id="A0A7X0B2U8"/>
<feature type="signal peptide" evidence="9">
    <location>
        <begin position="1"/>
        <end position="25"/>
    </location>
</feature>
<keyword evidence="12" id="KW-1185">Reference proteome</keyword>
<feature type="domain" description="M23ase beta-sheet core" evidence="10">
    <location>
        <begin position="332"/>
        <end position="422"/>
    </location>
</feature>
<feature type="coiled-coil region" evidence="7">
    <location>
        <begin position="54"/>
        <end position="95"/>
    </location>
</feature>
<keyword evidence="3" id="KW-0479">Metal-binding</keyword>
<evidence type="ECO:0000256" key="9">
    <source>
        <dbReference type="SAM" id="SignalP"/>
    </source>
</evidence>
<comment type="caution">
    <text evidence="11">The sequence shown here is derived from an EMBL/GenBank/DDBJ whole genome shotgun (WGS) entry which is preliminary data.</text>
</comment>
<keyword evidence="9" id="KW-0732">Signal</keyword>
<reference evidence="11 12" key="1">
    <citation type="submission" date="2020-08" db="EMBL/GenBank/DDBJ databases">
        <title>Genomic Encyclopedia of Type Strains, Phase IV (KMG-IV): sequencing the most valuable type-strain genomes for metagenomic binning, comparative biology and taxonomic classification.</title>
        <authorList>
            <person name="Goeker M."/>
        </authorList>
    </citation>
    <scope>NUCLEOTIDE SEQUENCE [LARGE SCALE GENOMIC DNA]</scope>
    <source>
        <strain evidence="11 12">DSM 22198</strain>
    </source>
</reference>
<dbReference type="InterPro" id="IPR050570">
    <property type="entry name" value="Cell_wall_metabolism_enzyme"/>
</dbReference>
<dbReference type="SUPFAM" id="SSF51261">
    <property type="entry name" value="Duplicated hybrid motif"/>
    <property type="match status" value="1"/>
</dbReference>
<dbReference type="InterPro" id="IPR011055">
    <property type="entry name" value="Dup_hybrid_motif"/>
</dbReference>
<accession>A0A7X0B2U8</accession>
<evidence type="ECO:0000256" key="7">
    <source>
        <dbReference type="SAM" id="Coils"/>
    </source>
</evidence>
<evidence type="ECO:0000256" key="4">
    <source>
        <dbReference type="ARBA" id="ARBA00022801"/>
    </source>
</evidence>
<evidence type="ECO:0000313" key="11">
    <source>
        <dbReference type="EMBL" id="MBB6254718.1"/>
    </source>
</evidence>
<dbReference type="GO" id="GO:0004222">
    <property type="term" value="F:metalloendopeptidase activity"/>
    <property type="evidence" value="ECO:0007669"/>
    <property type="project" value="TreeGrafter"/>
</dbReference>
<evidence type="ECO:0000256" key="3">
    <source>
        <dbReference type="ARBA" id="ARBA00022723"/>
    </source>
</evidence>
<evidence type="ECO:0000256" key="5">
    <source>
        <dbReference type="ARBA" id="ARBA00022833"/>
    </source>
</evidence>
<feature type="region of interest" description="Disordered" evidence="8">
    <location>
        <begin position="264"/>
        <end position="287"/>
    </location>
</feature>
<dbReference type="Proteomes" id="UP000539175">
    <property type="component" value="Unassembled WGS sequence"/>
</dbReference>
<keyword evidence="4" id="KW-0378">Hydrolase</keyword>
<dbReference type="Gene3D" id="2.70.70.10">
    <property type="entry name" value="Glucose Permease (Domain IIA)"/>
    <property type="match status" value="1"/>
</dbReference>
<dbReference type="GO" id="GO:0006508">
    <property type="term" value="P:proteolysis"/>
    <property type="evidence" value="ECO:0007669"/>
    <property type="project" value="UniProtKB-KW"/>
</dbReference>
<organism evidence="11 12">
    <name type="scientific">Nitrospirillum iridis</name>
    <dbReference type="NCBI Taxonomy" id="765888"/>
    <lineage>
        <taxon>Bacteria</taxon>
        <taxon>Pseudomonadati</taxon>
        <taxon>Pseudomonadota</taxon>
        <taxon>Alphaproteobacteria</taxon>
        <taxon>Rhodospirillales</taxon>
        <taxon>Azospirillaceae</taxon>
        <taxon>Nitrospirillum</taxon>
    </lineage>
</organism>
<keyword evidence="2" id="KW-0645">Protease</keyword>
<proteinExistence type="predicted"/>
<evidence type="ECO:0000313" key="12">
    <source>
        <dbReference type="Proteomes" id="UP000539175"/>
    </source>
</evidence>
<dbReference type="InterPro" id="IPR016047">
    <property type="entry name" value="M23ase_b-sheet_dom"/>
</dbReference>
<sequence length="435" mass="46591">MSLHRAPFGVLTLALVLLAPGWAAAEHAPPTVLTPVAQAGQPGAAGKPDPQRQLDKVERDLKADQARKAELDAKNDALERELADLRAKSVAVAEDQRRQDDALRVIEQSLAGLAVDEKDQMARIDSDRAALSELLGALQRLSRLPPEAMVARPEAPGEMVKSALLLREAIPQLKKRADALAAQLRDLATLRQKLADKRAQSLAAKSDLEKREAELRDLVSRRETLSRANDAELQDVAGHMAVLTAQAGDLRDLMEKLEAERKAAAERARQAEAQKRQLAEDARQKKAQERLAAMGRTPKDVPGGPALGGMTLPVAGPVAQRYGEQDTVGTTSRGIRISARAGSPVVAPYEGSVVFAGPFKGYGLILIVEHPNGYHSLIAGLGRIDTRVGQRVLTGEPMGAMASDGTPTLYFELRRGGQPINPLRGFAGTEGKGQG</sequence>
<evidence type="ECO:0000259" key="10">
    <source>
        <dbReference type="Pfam" id="PF01551"/>
    </source>
</evidence>
<keyword evidence="6" id="KW-0482">Metalloprotease</keyword>